<accession>A0A9N8HRP3</accession>
<organism evidence="4 5">
    <name type="scientific">Seminavis robusta</name>
    <dbReference type="NCBI Taxonomy" id="568900"/>
    <lineage>
        <taxon>Eukaryota</taxon>
        <taxon>Sar</taxon>
        <taxon>Stramenopiles</taxon>
        <taxon>Ochrophyta</taxon>
        <taxon>Bacillariophyta</taxon>
        <taxon>Bacillariophyceae</taxon>
        <taxon>Bacillariophycidae</taxon>
        <taxon>Naviculales</taxon>
        <taxon>Naviculaceae</taxon>
        <taxon>Seminavis</taxon>
    </lineage>
</organism>
<dbReference type="Proteomes" id="UP001153069">
    <property type="component" value="Unassembled WGS sequence"/>
</dbReference>
<dbReference type="InterPro" id="IPR000008">
    <property type="entry name" value="C2_dom"/>
</dbReference>
<keyword evidence="2" id="KW-0106">Calcium</keyword>
<evidence type="ECO:0000256" key="1">
    <source>
        <dbReference type="ARBA" id="ARBA00022723"/>
    </source>
</evidence>
<comment type="caution">
    <text evidence="4">The sequence shown here is derived from an EMBL/GenBank/DDBJ whole genome shotgun (WGS) entry which is preliminary data.</text>
</comment>
<dbReference type="SMART" id="SM00239">
    <property type="entry name" value="C2"/>
    <property type="match status" value="1"/>
</dbReference>
<reference evidence="4" key="1">
    <citation type="submission" date="2020-06" db="EMBL/GenBank/DDBJ databases">
        <authorList>
            <consortium name="Plant Systems Biology data submission"/>
        </authorList>
    </citation>
    <scope>NUCLEOTIDE SEQUENCE</scope>
    <source>
        <strain evidence="4">D6</strain>
    </source>
</reference>
<keyword evidence="5" id="KW-1185">Reference proteome</keyword>
<dbReference type="PROSITE" id="PS50004">
    <property type="entry name" value="C2"/>
    <property type="match status" value="1"/>
</dbReference>
<keyword evidence="1" id="KW-0479">Metal-binding</keyword>
<dbReference type="InterPro" id="IPR035892">
    <property type="entry name" value="C2_domain_sf"/>
</dbReference>
<dbReference type="OrthoDB" id="40528at2759"/>
<protein>
    <submittedName>
        <fullName evidence="4">Synaptotagmin 1</fullName>
    </submittedName>
</protein>
<proteinExistence type="predicted"/>
<evidence type="ECO:0000256" key="2">
    <source>
        <dbReference type="ARBA" id="ARBA00022837"/>
    </source>
</evidence>
<dbReference type="CDD" id="cd00030">
    <property type="entry name" value="C2"/>
    <property type="match status" value="1"/>
</dbReference>
<dbReference type="Pfam" id="PF00168">
    <property type="entry name" value="C2"/>
    <property type="match status" value="1"/>
</dbReference>
<name>A0A9N8HRP3_9STRA</name>
<evidence type="ECO:0000313" key="5">
    <source>
        <dbReference type="Proteomes" id="UP001153069"/>
    </source>
</evidence>
<gene>
    <name evidence="4" type="ORF">SEMRO_1343_G264630.1</name>
</gene>
<dbReference type="PANTHER" id="PTHR45911">
    <property type="entry name" value="C2 DOMAIN-CONTAINING PROTEIN"/>
    <property type="match status" value="1"/>
</dbReference>
<dbReference type="SUPFAM" id="SSF49562">
    <property type="entry name" value="C2 domain (Calcium/lipid-binding domain, CaLB)"/>
    <property type="match status" value="1"/>
</dbReference>
<evidence type="ECO:0000259" key="3">
    <source>
        <dbReference type="PROSITE" id="PS50004"/>
    </source>
</evidence>
<sequence>MGVLMVFLEKATKLTNRDVVGKSDPYVKFHLKQDNWVMDKNFGKAKSTTQQDNLDPYWNETYAFDIPSLDKMLLNITVLDEDLGPDQHLGECTIPLDQLGLTDELMDVDRIIDGNSFHKDARIYLKLSYKES</sequence>
<dbReference type="GO" id="GO:0046872">
    <property type="term" value="F:metal ion binding"/>
    <property type="evidence" value="ECO:0007669"/>
    <property type="project" value="UniProtKB-KW"/>
</dbReference>
<evidence type="ECO:0000313" key="4">
    <source>
        <dbReference type="EMBL" id="CAB9522807.1"/>
    </source>
</evidence>
<dbReference type="AlphaFoldDB" id="A0A9N8HRP3"/>
<feature type="domain" description="C2" evidence="3">
    <location>
        <begin position="1"/>
        <end position="109"/>
    </location>
</feature>
<dbReference type="EMBL" id="CAICTM010001341">
    <property type="protein sequence ID" value="CAB9522807.1"/>
    <property type="molecule type" value="Genomic_DNA"/>
</dbReference>
<dbReference type="Gene3D" id="2.60.40.150">
    <property type="entry name" value="C2 domain"/>
    <property type="match status" value="1"/>
</dbReference>